<evidence type="ECO:0000256" key="6">
    <source>
        <dbReference type="ARBA" id="ARBA00022840"/>
    </source>
</evidence>
<dbReference type="PANTHER" id="PTHR24351">
    <property type="entry name" value="RIBOSOMAL PROTEIN S6 KINASE"/>
    <property type="match status" value="1"/>
</dbReference>
<feature type="region of interest" description="Disordered" evidence="8">
    <location>
        <begin position="199"/>
        <end position="248"/>
    </location>
</feature>
<dbReference type="Gene3D" id="1.10.510.10">
    <property type="entry name" value="Transferase(Phosphotransferase) domain 1"/>
    <property type="match status" value="1"/>
</dbReference>
<keyword evidence="4 7" id="KW-0547">Nucleotide-binding</keyword>
<evidence type="ECO:0000256" key="4">
    <source>
        <dbReference type="ARBA" id="ARBA00022741"/>
    </source>
</evidence>
<comment type="caution">
    <text evidence="11">The sequence shown here is derived from an EMBL/GenBank/DDBJ whole genome shotgun (WGS) entry which is preliminary data.</text>
</comment>
<evidence type="ECO:0000256" key="1">
    <source>
        <dbReference type="ARBA" id="ARBA00022527"/>
    </source>
</evidence>
<feature type="region of interest" description="Disordered" evidence="8">
    <location>
        <begin position="497"/>
        <end position="518"/>
    </location>
</feature>
<dbReference type="EMBL" id="JAIFTH010000126">
    <property type="protein sequence ID" value="KAG9510538.1"/>
    <property type="molecule type" value="Genomic_DNA"/>
</dbReference>
<dbReference type="SUPFAM" id="SSF56112">
    <property type="entry name" value="Protein kinase-like (PK-like)"/>
    <property type="match status" value="1"/>
</dbReference>
<dbReference type="Gene3D" id="3.30.200.20">
    <property type="entry name" value="Phosphorylase Kinase, domain 1"/>
    <property type="match status" value="1"/>
</dbReference>
<keyword evidence="1" id="KW-0723">Serine/threonine-protein kinase</keyword>
<evidence type="ECO:0000256" key="5">
    <source>
        <dbReference type="ARBA" id="ARBA00022777"/>
    </source>
</evidence>
<dbReference type="PROSITE" id="PS51285">
    <property type="entry name" value="AGC_KINASE_CTER"/>
    <property type="match status" value="1"/>
</dbReference>
<gene>
    <name evidence="11" type="primary">Pkcdelta</name>
    <name evidence="11" type="ORF">GZH46_00916</name>
</gene>
<dbReference type="InterPro" id="IPR017892">
    <property type="entry name" value="Pkinase_C"/>
</dbReference>
<feature type="domain" description="AGC-kinase C-terminal" evidence="10">
    <location>
        <begin position="1010"/>
        <end position="1077"/>
    </location>
</feature>
<keyword evidence="5" id="KW-0418">Kinase</keyword>
<feature type="compositionally biased region" description="Low complexity" evidence="8">
    <location>
        <begin position="206"/>
        <end position="248"/>
    </location>
</feature>
<feature type="non-terminal residue" evidence="11">
    <location>
        <position position="1077"/>
    </location>
</feature>
<dbReference type="Pfam" id="PF00433">
    <property type="entry name" value="Pkinase_C"/>
    <property type="match status" value="1"/>
</dbReference>
<evidence type="ECO:0000259" key="9">
    <source>
        <dbReference type="PROSITE" id="PS50011"/>
    </source>
</evidence>
<evidence type="ECO:0000259" key="10">
    <source>
        <dbReference type="PROSITE" id="PS51285"/>
    </source>
</evidence>
<organism evidence="11 12">
    <name type="scientific">Fragariocoptes setiger</name>
    <dbReference type="NCBI Taxonomy" id="1670756"/>
    <lineage>
        <taxon>Eukaryota</taxon>
        <taxon>Metazoa</taxon>
        <taxon>Ecdysozoa</taxon>
        <taxon>Arthropoda</taxon>
        <taxon>Chelicerata</taxon>
        <taxon>Arachnida</taxon>
        <taxon>Acari</taxon>
        <taxon>Acariformes</taxon>
        <taxon>Trombidiformes</taxon>
        <taxon>Prostigmata</taxon>
        <taxon>Eupodina</taxon>
        <taxon>Eriophyoidea</taxon>
        <taxon>Phytoptidae</taxon>
        <taxon>Fragariocoptes</taxon>
    </lineage>
</organism>
<feature type="compositionally biased region" description="Low complexity" evidence="8">
    <location>
        <begin position="143"/>
        <end position="176"/>
    </location>
</feature>
<dbReference type="SMART" id="SM00133">
    <property type="entry name" value="S_TK_X"/>
    <property type="match status" value="1"/>
</dbReference>
<evidence type="ECO:0000313" key="12">
    <source>
        <dbReference type="Proteomes" id="UP000825002"/>
    </source>
</evidence>
<keyword evidence="12" id="KW-1185">Reference proteome</keyword>
<reference evidence="11 12" key="1">
    <citation type="submission" date="2020-10" db="EMBL/GenBank/DDBJ databases">
        <authorList>
            <person name="Klimov P.B."/>
            <person name="Dyachkov S.M."/>
            <person name="Chetverikov P.E."/>
        </authorList>
    </citation>
    <scope>NUCLEOTIDE SEQUENCE [LARGE SCALE GENOMIC DNA]</scope>
    <source>
        <strain evidence="11">BMOC 18-1129-001#AD2665</strain>
        <tissue evidence="11">Entire mites</tissue>
    </source>
</reference>
<dbReference type="SMART" id="SM00220">
    <property type="entry name" value="S_TKc"/>
    <property type="match status" value="1"/>
</dbReference>
<feature type="domain" description="Protein kinase" evidence="9">
    <location>
        <begin position="750"/>
        <end position="1009"/>
    </location>
</feature>
<proteinExistence type="predicted"/>
<feature type="compositionally biased region" description="Low complexity" evidence="8">
    <location>
        <begin position="8"/>
        <end position="26"/>
    </location>
</feature>
<sequence>MLNDHRLSSLYSSTTSSVSGNTNTNRYSSSIYSQSIPASSRYGLTSASTGLGSLHYAHHYQPSTSSTSSSLYSKPNYRHQAHLSQSMLMAHNIVGSSTSSNSHHSYHHPSSSLSSSSSTRSPYVDSTVATTAAQNRDSSSYRSSYTKPFSTSSSSVVTSSPSPSSSISYSSSSLLPSTASSSNYTLSSRINASEHPHAGNAMRFMSNSSNVPSTTPSSFNSTATTTTPVVSRTSSPTTRSSAYNSSTYTNYRLRERPLLSQLAKTVRTSGVISSSGNSLLPPKASNSSSRTSSVSSSDQHPDSWSRDLTRNISRNKYMIKFREAHIDEPIERRKASITWDLTQDLSNLRLSSNLGSDADTISDKFTPISEESQEEESPISISMRVPLKTEQSLPLEKLLSRSSATKPNIMLSNHRPLAHQLTTTTKTTTNSTCTFEHNIAENKLNNNNNHNIISSNDFVNEEFCNYVADKPIVRNKEDVDEPKKKAVKKPLKIKLKPVKQSVESEKHQDDNNNTAKITAFGDNENAQGTLVSGVKKIKKQAIKLVSDSGSASAIDTKPIKKVKKKLANATDTDVNAACSTIVDDDTCRQPQVTPKAVETTATLTEATVIPTTTLVVADKQQQIKSGEQLRSDTRLGINKKSTATAVEDDVKRCEDLNVNSKKTFHDQKRSNEALTSVNDINTGADITDIDITGGNESCVSGATNTTDIAKKATKIKKTKPKTSAKVTKKKVSGTKTKGRVKFRHYCLDDFNFLSLLGQGGWGCVFLAELKDHDLYFAVKCIKKYTIQMDDDIESIIIERKVLTLGNIHPFICKLFCTFENDAYLFFVMEYCAGGDLMFHVQKEKKFSEDRCRFYAAEIVCAIKFLHDRLITYRDLKLDNILLDSKGHIRLVDFGMCQYRSYREELLPSNFCGTPEYISPEIIAGKPYNHSVDWWSFGVLLYEMATGKMPFRGSDENELLWNVCNETIHYPCFLSPELTSLLQLLLERDPVKRLGMPTCPAGDIHDQPWFRDINWKKIEALKVPPPFVPEVRSPKDVQNFDSDFTESAPELSPVEPSILDEIKQDLFAGFSYTNPELV</sequence>
<evidence type="ECO:0000256" key="2">
    <source>
        <dbReference type="ARBA" id="ARBA00022553"/>
    </source>
</evidence>
<feature type="compositionally biased region" description="Low complexity" evidence="8">
    <location>
        <begin position="96"/>
        <end position="121"/>
    </location>
</feature>
<dbReference type="InterPro" id="IPR000719">
    <property type="entry name" value="Prot_kinase_dom"/>
</dbReference>
<dbReference type="PROSITE" id="PS00107">
    <property type="entry name" value="PROTEIN_KINASE_ATP"/>
    <property type="match status" value="1"/>
</dbReference>
<keyword evidence="3" id="KW-0808">Transferase</keyword>
<feature type="compositionally biased region" description="Low complexity" evidence="8">
    <location>
        <begin position="285"/>
        <end position="298"/>
    </location>
</feature>
<evidence type="ECO:0000256" key="8">
    <source>
        <dbReference type="SAM" id="MobiDB-lite"/>
    </source>
</evidence>
<feature type="binding site" evidence="7">
    <location>
        <position position="783"/>
    </location>
    <ligand>
        <name>ATP</name>
        <dbReference type="ChEBI" id="CHEBI:30616"/>
    </ligand>
</feature>
<evidence type="ECO:0000256" key="3">
    <source>
        <dbReference type="ARBA" id="ARBA00022679"/>
    </source>
</evidence>
<feature type="region of interest" description="Disordered" evidence="8">
    <location>
        <begin position="95"/>
        <end position="176"/>
    </location>
</feature>
<feature type="compositionally biased region" description="Polar residues" evidence="8">
    <location>
        <begin position="127"/>
        <end position="142"/>
    </location>
</feature>
<evidence type="ECO:0000313" key="11">
    <source>
        <dbReference type="EMBL" id="KAG9510538.1"/>
    </source>
</evidence>
<feature type="region of interest" description="Disordered" evidence="8">
    <location>
        <begin position="270"/>
        <end position="307"/>
    </location>
</feature>
<keyword evidence="6 7" id="KW-0067">ATP-binding</keyword>
<dbReference type="InterPro" id="IPR008271">
    <property type="entry name" value="Ser/Thr_kinase_AS"/>
</dbReference>
<accession>A0ABQ7SAW4</accession>
<name>A0ABQ7SAW4_9ACAR</name>
<feature type="region of interest" description="Disordered" evidence="8">
    <location>
        <begin position="404"/>
        <end position="425"/>
    </location>
</feature>
<dbReference type="InterPro" id="IPR011009">
    <property type="entry name" value="Kinase-like_dom_sf"/>
</dbReference>
<dbReference type="InterPro" id="IPR017441">
    <property type="entry name" value="Protein_kinase_ATP_BS"/>
</dbReference>
<dbReference type="PROSITE" id="PS00108">
    <property type="entry name" value="PROTEIN_KINASE_ST"/>
    <property type="match status" value="1"/>
</dbReference>
<evidence type="ECO:0000256" key="7">
    <source>
        <dbReference type="PROSITE-ProRule" id="PRU10141"/>
    </source>
</evidence>
<dbReference type="Pfam" id="PF00069">
    <property type="entry name" value="Pkinase"/>
    <property type="match status" value="1"/>
</dbReference>
<feature type="region of interest" description="Disordered" evidence="8">
    <location>
        <begin position="1"/>
        <end position="26"/>
    </location>
</feature>
<protein>
    <submittedName>
        <fullName evidence="11">Uncharacterized protein</fullName>
    </submittedName>
</protein>
<dbReference type="InterPro" id="IPR000961">
    <property type="entry name" value="AGC-kinase_C"/>
</dbReference>
<dbReference type="Proteomes" id="UP000825002">
    <property type="component" value="Unassembled WGS sequence"/>
</dbReference>
<keyword evidence="2" id="KW-0597">Phosphoprotein</keyword>
<dbReference type="PROSITE" id="PS50011">
    <property type="entry name" value="PROTEIN_KINASE_DOM"/>
    <property type="match status" value="1"/>
</dbReference>